<dbReference type="KEGG" id="cari:FNU76_01650"/>
<evidence type="ECO:0000313" key="2">
    <source>
        <dbReference type="EMBL" id="QDQ25164.1"/>
    </source>
</evidence>
<proteinExistence type="predicted"/>
<dbReference type="EMBL" id="CP041730">
    <property type="protein sequence ID" value="QDQ25164.1"/>
    <property type="molecule type" value="Genomic_DNA"/>
</dbReference>
<organism evidence="2 3">
    <name type="scientific">Chitinimonas arctica</name>
    <dbReference type="NCBI Taxonomy" id="2594795"/>
    <lineage>
        <taxon>Bacteria</taxon>
        <taxon>Pseudomonadati</taxon>
        <taxon>Pseudomonadota</taxon>
        <taxon>Betaproteobacteria</taxon>
        <taxon>Neisseriales</taxon>
        <taxon>Chitinibacteraceae</taxon>
        <taxon>Chitinimonas</taxon>
    </lineage>
</organism>
<feature type="domain" description="DUF6985" evidence="1">
    <location>
        <begin position="6"/>
        <end position="141"/>
    </location>
</feature>
<dbReference type="OrthoDB" id="6028394at2"/>
<dbReference type="Pfam" id="PF22481">
    <property type="entry name" value="DUF6985"/>
    <property type="match status" value="1"/>
</dbReference>
<evidence type="ECO:0000259" key="1">
    <source>
        <dbReference type="Pfam" id="PF22481"/>
    </source>
</evidence>
<gene>
    <name evidence="2" type="ORF">FNU76_01650</name>
</gene>
<protein>
    <recommendedName>
        <fullName evidence="1">DUF6985 domain-containing protein</fullName>
    </recommendedName>
</protein>
<reference evidence="3" key="1">
    <citation type="submission" date="2019-07" db="EMBL/GenBank/DDBJ databases">
        <title>Chitinimonas sp. nov., isolated from Ny-Alesund, arctica soil.</title>
        <authorList>
            <person name="Xu Q."/>
            <person name="Peng F."/>
        </authorList>
    </citation>
    <scope>NUCLEOTIDE SEQUENCE [LARGE SCALE GENOMIC DNA]</scope>
    <source>
        <strain evidence="3">R3-44</strain>
    </source>
</reference>
<evidence type="ECO:0000313" key="3">
    <source>
        <dbReference type="Proteomes" id="UP000317550"/>
    </source>
</evidence>
<name>A0A516SAI5_9NEIS</name>
<keyword evidence="3" id="KW-1185">Reference proteome</keyword>
<dbReference type="RefSeq" id="WP_143856089.1">
    <property type="nucleotide sequence ID" value="NZ_CP041730.1"/>
</dbReference>
<dbReference type="Proteomes" id="UP000317550">
    <property type="component" value="Chromosome"/>
</dbReference>
<accession>A0A516SAI5</accession>
<dbReference type="InterPro" id="IPR054254">
    <property type="entry name" value="DUF6985"/>
</dbReference>
<dbReference type="AlphaFoldDB" id="A0A516SAI5"/>
<sequence>MQALIQNVSSEGDWPLQGEAFLVLFDRYIPFAVEDAAHVDYVEKCVEYFNSLNHLIIDTLYQSCIRYCNDFLEMTGETPKQFSSPREVLNLISPSMLIIPNEEILGEPVVHMELNCAWEPEHGMEWVIRGTSVLYVGGFNGSDPWGEYLEKTSWNYA</sequence>